<dbReference type="InterPro" id="IPR036390">
    <property type="entry name" value="WH_DNA-bd_sf"/>
</dbReference>
<feature type="compositionally biased region" description="Basic and acidic residues" evidence="4">
    <location>
        <begin position="770"/>
        <end position="780"/>
    </location>
</feature>
<accession>A0ABR3TAM1</accession>
<reference evidence="6 7" key="1">
    <citation type="submission" date="2024-02" db="EMBL/GenBank/DDBJ databases">
        <title>De novo assembly and annotation of 12 fungi associated with fruit tree decline syndrome in Ontario, Canada.</title>
        <authorList>
            <person name="Sulman M."/>
            <person name="Ellouze W."/>
            <person name="Ilyukhin E."/>
        </authorList>
    </citation>
    <scope>NUCLEOTIDE SEQUENCE [LARGE SCALE GENOMIC DNA]</scope>
    <source>
        <strain evidence="6 7">M1-105</strain>
    </source>
</reference>
<dbReference type="SMART" id="SM00049">
    <property type="entry name" value="DEP"/>
    <property type="match status" value="1"/>
</dbReference>
<keyword evidence="7" id="KW-1185">Reference proteome</keyword>
<evidence type="ECO:0000256" key="4">
    <source>
        <dbReference type="SAM" id="MobiDB-lite"/>
    </source>
</evidence>
<dbReference type="Proteomes" id="UP001521116">
    <property type="component" value="Unassembled WGS sequence"/>
</dbReference>
<evidence type="ECO:0000256" key="2">
    <source>
        <dbReference type="ARBA" id="ARBA00022771"/>
    </source>
</evidence>
<evidence type="ECO:0000256" key="3">
    <source>
        <dbReference type="ARBA" id="ARBA00022833"/>
    </source>
</evidence>
<dbReference type="SUPFAM" id="SSF57850">
    <property type="entry name" value="RING/U-box"/>
    <property type="match status" value="1"/>
</dbReference>
<evidence type="ECO:0000313" key="7">
    <source>
        <dbReference type="Proteomes" id="UP001521116"/>
    </source>
</evidence>
<proteinExistence type="predicted"/>
<feature type="region of interest" description="Disordered" evidence="4">
    <location>
        <begin position="548"/>
        <end position="575"/>
    </location>
</feature>
<dbReference type="Pfam" id="PF00610">
    <property type="entry name" value="DEP"/>
    <property type="match status" value="1"/>
</dbReference>
<feature type="compositionally biased region" description="Low complexity" evidence="4">
    <location>
        <begin position="845"/>
        <end position="858"/>
    </location>
</feature>
<feature type="compositionally biased region" description="Low complexity" evidence="4">
    <location>
        <begin position="820"/>
        <end position="831"/>
    </location>
</feature>
<dbReference type="InterPro" id="IPR000433">
    <property type="entry name" value="Znf_ZZ"/>
</dbReference>
<dbReference type="InterPro" id="IPR043145">
    <property type="entry name" value="Znf_ZZ_sf"/>
</dbReference>
<keyword evidence="1" id="KW-0479">Metal-binding</keyword>
<name>A0ABR3TAM1_9PEZI</name>
<dbReference type="PANTHER" id="PTHR35391">
    <property type="entry name" value="C2H2-TYPE DOMAIN-CONTAINING PROTEIN-RELATED"/>
    <property type="match status" value="1"/>
</dbReference>
<evidence type="ECO:0000313" key="6">
    <source>
        <dbReference type="EMBL" id="KAL1636600.1"/>
    </source>
</evidence>
<dbReference type="Gene3D" id="2.30.29.30">
    <property type="entry name" value="Pleckstrin-homology domain (PH domain)/Phosphotyrosine-binding domain (PTB)"/>
    <property type="match status" value="1"/>
</dbReference>
<evidence type="ECO:0000256" key="1">
    <source>
        <dbReference type="ARBA" id="ARBA00022723"/>
    </source>
</evidence>
<feature type="compositionally biased region" description="Acidic residues" evidence="4">
    <location>
        <begin position="75"/>
        <end position="84"/>
    </location>
</feature>
<feature type="compositionally biased region" description="Polar residues" evidence="4">
    <location>
        <begin position="859"/>
        <end position="868"/>
    </location>
</feature>
<dbReference type="PROSITE" id="PS01357">
    <property type="entry name" value="ZF_ZZ_1"/>
    <property type="match status" value="1"/>
</dbReference>
<feature type="domain" description="DEP" evidence="5">
    <location>
        <begin position="370"/>
        <end position="445"/>
    </location>
</feature>
<dbReference type="SUPFAM" id="SSF46785">
    <property type="entry name" value="Winged helix' DNA-binding domain"/>
    <property type="match status" value="1"/>
</dbReference>
<keyword evidence="3" id="KW-0862">Zinc</keyword>
<feature type="compositionally biased region" description="Basic and acidic residues" evidence="4">
    <location>
        <begin position="728"/>
        <end position="747"/>
    </location>
</feature>
<gene>
    <name evidence="6" type="ORF">SLS56_001185</name>
</gene>
<feature type="compositionally biased region" description="Polar residues" evidence="4">
    <location>
        <begin position="833"/>
        <end position="843"/>
    </location>
</feature>
<dbReference type="InterPro" id="IPR011993">
    <property type="entry name" value="PH-like_dom_sf"/>
</dbReference>
<keyword evidence="2" id="KW-0863">Zinc-finger</keyword>
<dbReference type="PANTHER" id="PTHR35391:SF7">
    <property type="entry name" value="C2H2-TYPE DOMAIN-CONTAINING PROTEIN"/>
    <property type="match status" value="1"/>
</dbReference>
<dbReference type="Pfam" id="PF16979">
    <property type="entry name" value="SIN1_PH"/>
    <property type="match status" value="1"/>
</dbReference>
<dbReference type="Gene3D" id="3.30.60.90">
    <property type="match status" value="1"/>
</dbReference>
<dbReference type="Gene3D" id="1.10.10.10">
    <property type="entry name" value="Winged helix-like DNA-binding domain superfamily/Winged helix DNA-binding domain"/>
    <property type="match status" value="1"/>
</dbReference>
<evidence type="ECO:0000259" key="5">
    <source>
        <dbReference type="PROSITE" id="PS50186"/>
    </source>
</evidence>
<feature type="compositionally biased region" description="Polar residues" evidence="4">
    <location>
        <begin position="748"/>
        <end position="760"/>
    </location>
</feature>
<dbReference type="InterPro" id="IPR036388">
    <property type="entry name" value="WH-like_DNA-bd_sf"/>
</dbReference>
<organism evidence="6 7">
    <name type="scientific">Neofusicoccum ribis</name>
    <dbReference type="NCBI Taxonomy" id="45134"/>
    <lineage>
        <taxon>Eukaryota</taxon>
        <taxon>Fungi</taxon>
        <taxon>Dikarya</taxon>
        <taxon>Ascomycota</taxon>
        <taxon>Pezizomycotina</taxon>
        <taxon>Dothideomycetes</taxon>
        <taxon>Dothideomycetes incertae sedis</taxon>
        <taxon>Botryosphaeriales</taxon>
        <taxon>Botryosphaeriaceae</taxon>
        <taxon>Neofusicoccum</taxon>
    </lineage>
</organism>
<feature type="region of interest" description="Disordered" evidence="4">
    <location>
        <begin position="65"/>
        <end position="91"/>
    </location>
</feature>
<feature type="region of interest" description="Disordered" evidence="4">
    <location>
        <begin position="716"/>
        <end position="872"/>
    </location>
</feature>
<comment type="caution">
    <text evidence="6">The sequence shown here is derived from an EMBL/GenBank/DDBJ whole genome shotgun (WGS) entry which is preliminary data.</text>
</comment>
<dbReference type="InterPro" id="IPR000591">
    <property type="entry name" value="DEP_dom"/>
</dbReference>
<dbReference type="PROSITE" id="PS50186">
    <property type="entry name" value="DEP"/>
    <property type="match status" value="1"/>
</dbReference>
<protein>
    <recommendedName>
        <fullName evidence="5">DEP domain-containing protein</fullName>
    </recommendedName>
</protein>
<sequence>MNHVRSPQNQDSGQVELSEVTDELGRFRIWAGSIGAHRKGRSSLDYRLRDASHIKKKVQTLLEDLNDVISREPDSDSDVTDSESEDGHSQGETELRQLMISLHDTTTFLLRLSMAIRNPAPHDQYMNSARIDTSHFEGFDVKHVGDKFPRISERVAVILGKAISRRREYFRYRESHNKKLSDGLVTEVPEAVLQSGQSAAPEANQDSKTEIVPQSTVASSIPQEVKADNFYLDLEEDQQSESGFTQTSFATSAGGFQELKVPPMPKEARDGNPFPCPFCFMIISVGTRIDFLNDVMNGFNTSFSFIGGCGTVSKDVRESTKSSWLYLLCQQSPAMREMTTMVQMQRMQAQQKAYTPTQYDIAKVANDLQGKQGIPIISQRGQSNIQSNCFTGNDLTKWILDTFQDINTREEAVNLGNKLMNEGLFDRFSGKHPFEDRDLIYRISRDYQVSLPKARLPSISDVPELKEELSEAGEQLAAPPAGRSDGDWVIECNVCDGPIFNEHYHCSLCDQGDYDICTTCIMNGHHCLSESHVLTKRLVEDGKAISSSGEVHSCRDDGRKGSTRPKPQSRFNFESAGHPHTLTELYSDTKQDIKQAKLVDVPEMNALHRRLQIQRDRFIAWCLEWSDDNSAVSQGTIDNFIAQVGPTETVTSVIITIQDIIQQVDRIHASGDLGTLDAKGERNWASCTPAAKALYEDLAQDLTTSVDTLYDLSGARRDYDSSRAGPANEERFGTSHGDGRPADHESRSSVTSLSQLNTSAAEDEYIPESSTREREADIPEKAPPPFETIANSESTDIEIPGTDVEADVEGNLGDLGSFASSSRQSPRPRSPAIHTSTTSNPDIETTAPSASSTGGSASRMQHPNTLPTATKPASKRYIVTRKHSMSLISSSTSVLVFRDEYLDIVPSKKLNSNEPSIQKTISAHFSEVIGSKVTSKHPRSFKVVMYRGQRSKVYDFEANSVEEAAEIVKMIRDSVERCQDSSQRAINNIEAEILVPVGETEE</sequence>
<dbReference type="EMBL" id="JAJVDC020000006">
    <property type="protein sequence ID" value="KAL1636600.1"/>
    <property type="molecule type" value="Genomic_DNA"/>
</dbReference>
<dbReference type="InterPro" id="IPR031313">
    <property type="entry name" value="Sin1_PH_dom"/>
</dbReference>